<keyword evidence="3" id="KW-1185">Reference proteome</keyword>
<proteinExistence type="predicted"/>
<feature type="compositionally biased region" description="Pro residues" evidence="1">
    <location>
        <begin position="62"/>
        <end position="79"/>
    </location>
</feature>
<dbReference type="RefSeq" id="WP_260194634.1">
    <property type="nucleotide sequence ID" value="NZ_JAFFZE010000022.1"/>
</dbReference>
<gene>
    <name evidence="2" type="ORF">JT362_26985</name>
</gene>
<name>A0ABT2JG84_9PSEU</name>
<dbReference type="Proteomes" id="UP001156441">
    <property type="component" value="Unassembled WGS sequence"/>
</dbReference>
<organism evidence="2 3">
    <name type="scientific">Actinophytocola gossypii</name>
    <dbReference type="NCBI Taxonomy" id="2812003"/>
    <lineage>
        <taxon>Bacteria</taxon>
        <taxon>Bacillati</taxon>
        <taxon>Actinomycetota</taxon>
        <taxon>Actinomycetes</taxon>
        <taxon>Pseudonocardiales</taxon>
        <taxon>Pseudonocardiaceae</taxon>
    </lineage>
</organism>
<evidence type="ECO:0000313" key="2">
    <source>
        <dbReference type="EMBL" id="MCT2586773.1"/>
    </source>
</evidence>
<protein>
    <recommendedName>
        <fullName evidence="4">Toxin-antitoxin system HicB family antitoxin</fullName>
    </recommendedName>
</protein>
<dbReference type="SUPFAM" id="SSF47598">
    <property type="entry name" value="Ribbon-helix-helix"/>
    <property type="match status" value="1"/>
</dbReference>
<sequence length="79" mass="8810">MPDRKKLLLRLDPAIHDAVTRWANDELRSTNAQIEFLLRRALAEAGRLPDNAGGLPKRGRPPKSPSPDPPDPQPPTDQR</sequence>
<evidence type="ECO:0008006" key="4">
    <source>
        <dbReference type="Google" id="ProtNLM"/>
    </source>
</evidence>
<accession>A0ABT2JG84</accession>
<evidence type="ECO:0000256" key="1">
    <source>
        <dbReference type="SAM" id="MobiDB-lite"/>
    </source>
</evidence>
<dbReference type="EMBL" id="JAFFZE010000022">
    <property type="protein sequence ID" value="MCT2586773.1"/>
    <property type="molecule type" value="Genomic_DNA"/>
</dbReference>
<reference evidence="2 3" key="1">
    <citation type="submission" date="2021-02" db="EMBL/GenBank/DDBJ databases">
        <title>Actinophytocola xerophila sp. nov., isolated from soil of cotton cropping field.</title>
        <authorList>
            <person name="Huang R."/>
            <person name="Chen X."/>
            <person name="Ge X."/>
            <person name="Liu W."/>
        </authorList>
    </citation>
    <scope>NUCLEOTIDE SEQUENCE [LARGE SCALE GENOMIC DNA]</scope>
    <source>
        <strain evidence="2 3">S1-96</strain>
    </source>
</reference>
<dbReference type="Gene3D" id="1.10.1220.10">
    <property type="entry name" value="Met repressor-like"/>
    <property type="match status" value="1"/>
</dbReference>
<dbReference type="InterPro" id="IPR010985">
    <property type="entry name" value="Ribbon_hlx_hlx"/>
</dbReference>
<comment type="caution">
    <text evidence="2">The sequence shown here is derived from an EMBL/GenBank/DDBJ whole genome shotgun (WGS) entry which is preliminary data.</text>
</comment>
<dbReference type="InterPro" id="IPR013321">
    <property type="entry name" value="Arc_rbn_hlx_hlx"/>
</dbReference>
<feature type="region of interest" description="Disordered" evidence="1">
    <location>
        <begin position="46"/>
        <end position="79"/>
    </location>
</feature>
<evidence type="ECO:0000313" key="3">
    <source>
        <dbReference type="Proteomes" id="UP001156441"/>
    </source>
</evidence>